<comment type="caution">
    <text evidence="4">The sequence shown here is derived from an EMBL/GenBank/DDBJ whole genome shotgun (WGS) entry which is preliminary data.</text>
</comment>
<dbReference type="InterPro" id="IPR006652">
    <property type="entry name" value="Kelch_1"/>
</dbReference>
<dbReference type="Gene3D" id="2.120.10.80">
    <property type="entry name" value="Kelch-type beta propeller"/>
    <property type="match status" value="2"/>
</dbReference>
<name>A0ABV4T9U4_9FLAO</name>
<dbReference type="PANTHER" id="PTHR45632:SF3">
    <property type="entry name" value="KELCH-LIKE PROTEIN 32"/>
    <property type="match status" value="1"/>
</dbReference>
<evidence type="ECO:0000256" key="1">
    <source>
        <dbReference type="ARBA" id="ARBA00022441"/>
    </source>
</evidence>
<dbReference type="RefSeq" id="WP_373405870.1">
    <property type="nucleotide sequence ID" value="NZ_JBCFQL010000005.1"/>
</dbReference>
<feature type="chain" id="PRO_5046751000" evidence="3">
    <location>
        <begin position="24"/>
        <end position="335"/>
    </location>
</feature>
<dbReference type="EMBL" id="JBCFQL010000005">
    <property type="protein sequence ID" value="MFA9190869.1"/>
    <property type="molecule type" value="Genomic_DNA"/>
</dbReference>
<dbReference type="PROSITE" id="PS51257">
    <property type="entry name" value="PROKAR_LIPOPROTEIN"/>
    <property type="match status" value="1"/>
</dbReference>
<proteinExistence type="predicted"/>
<reference evidence="4 5" key="1">
    <citation type="submission" date="2024-04" db="EMBL/GenBank/DDBJ databases">
        <title>New Clade of Flavobacterium.</title>
        <authorList>
            <person name="Matos L."/>
            <person name="Proenca D.N."/>
            <person name="Fransisco R.M."/>
            <person name="Chung A.P."/>
            <person name="Maccario L."/>
            <person name="Sorensen S.J."/>
            <person name="Morais P.V."/>
        </authorList>
    </citation>
    <scope>NUCLEOTIDE SEQUENCE [LARGE SCALE GENOMIC DNA]</scope>
    <source>
        <strain evidence="4 5">FZUC8N2.13</strain>
    </source>
</reference>
<evidence type="ECO:0000313" key="5">
    <source>
        <dbReference type="Proteomes" id="UP001574169"/>
    </source>
</evidence>
<accession>A0ABV4T9U4</accession>
<keyword evidence="2" id="KW-0677">Repeat</keyword>
<evidence type="ECO:0000313" key="4">
    <source>
        <dbReference type="EMBL" id="MFA9190869.1"/>
    </source>
</evidence>
<sequence>MIILKGRTLITLLLMGLVFVSCSNDDDDEELIGNWIRKSSFDGPARSSATSFVIGSYAYVATGYTGDEYLKDLWAYNSDGDYWEQRADFTGVARSSASGFELEGNGYIGLGYDGVNKLKDFHQYNPDTNTWTQKADFAGSARYSAVGFQVGGKAYFGTGFDNNFLKDFYQYEAGSDSWTQVNGFSGNKRRNASVFTIDNKAYLVAGINNGAYQVDFWMFDPSTDTWTKKRDIDQDDDDDESYNDDYVIVRSNASAFSMNGLGYLACGESSKTIWEYNPSTDVWEEKTALEGSGRTDAIGFSINERGFILLGRSGSSYYDDVWEFKPQDEQNDDDN</sequence>
<dbReference type="Proteomes" id="UP001574169">
    <property type="component" value="Unassembled WGS sequence"/>
</dbReference>
<protein>
    <submittedName>
        <fullName evidence="4">Kelch repeat-containing protein</fullName>
    </submittedName>
</protein>
<feature type="signal peptide" evidence="3">
    <location>
        <begin position="1"/>
        <end position="23"/>
    </location>
</feature>
<evidence type="ECO:0000256" key="2">
    <source>
        <dbReference type="ARBA" id="ARBA00022737"/>
    </source>
</evidence>
<keyword evidence="5" id="KW-1185">Reference proteome</keyword>
<dbReference type="PANTHER" id="PTHR45632">
    <property type="entry name" value="LD33804P"/>
    <property type="match status" value="1"/>
</dbReference>
<gene>
    <name evidence="4" type="ORF">AAGV28_05735</name>
</gene>
<keyword evidence="3" id="KW-0732">Signal</keyword>
<dbReference type="InterPro" id="IPR015915">
    <property type="entry name" value="Kelch-typ_b-propeller"/>
</dbReference>
<evidence type="ECO:0000256" key="3">
    <source>
        <dbReference type="SAM" id="SignalP"/>
    </source>
</evidence>
<dbReference type="Pfam" id="PF01344">
    <property type="entry name" value="Kelch_1"/>
    <property type="match status" value="1"/>
</dbReference>
<organism evidence="4 5">
    <name type="scientific">Flavobacterium zubiriense</name>
    <dbReference type="NCBI Taxonomy" id="3138075"/>
    <lineage>
        <taxon>Bacteria</taxon>
        <taxon>Pseudomonadati</taxon>
        <taxon>Bacteroidota</taxon>
        <taxon>Flavobacteriia</taxon>
        <taxon>Flavobacteriales</taxon>
        <taxon>Flavobacteriaceae</taxon>
        <taxon>Flavobacterium</taxon>
    </lineage>
</organism>
<dbReference type="SUPFAM" id="SSF117281">
    <property type="entry name" value="Kelch motif"/>
    <property type="match status" value="2"/>
</dbReference>
<keyword evidence="1" id="KW-0880">Kelch repeat</keyword>